<keyword evidence="2" id="KW-1185">Reference proteome</keyword>
<sequence length="414" mass="47202">MNEMASSDNRGGEELGHQRRVEQGDLSDSSYYVDLILQELSKPISQDHSPGNRDEQRPSSNSTNEDGAKETALDRLQRTLPIWKRQLVALSRELGSPGSQAIEARPEVLNAKAHLEVTTQHLSLEIAKLSSTPTRSDDHHLKRLKSYRLEKLHSILTATRILIRGRYFKDGEIHCQFGMKLSLEESERRGIQHHQTRTDLKRAAFSIDAAIECIGESDWDLALKDWKLQSGYVTRQLNDFVHYTRPQTKALVEKNRSSGSRFRREPVIHLAKLMIPIIKLARLFLNKVTTLGMNTKRVPLFTDMSSERIDLIAKSHGSLSGIFGRTLNLLKVADTSPRAGIYHHLIKIAQEVQIQSEAPWLHVLLHLVSSITDTSKYPTQNDIKSWIINWNTLRMLAIDNFIRYARSLIDVNQL</sequence>
<comment type="caution">
    <text evidence="1">The sequence shown here is derived from an EMBL/GenBank/DDBJ whole genome shotgun (WGS) entry which is preliminary data.</text>
</comment>
<evidence type="ECO:0000313" key="1">
    <source>
        <dbReference type="EMBL" id="KAI7956808.1"/>
    </source>
</evidence>
<gene>
    <name evidence="1" type="ORF">MJO28_003903</name>
</gene>
<protein>
    <submittedName>
        <fullName evidence="1">Uncharacterized protein</fullName>
    </submittedName>
</protein>
<dbReference type="EMBL" id="CM045868">
    <property type="protein sequence ID" value="KAI7956808.1"/>
    <property type="molecule type" value="Genomic_DNA"/>
</dbReference>
<reference evidence="2" key="1">
    <citation type="journal article" date="2018" name="BMC Genomics">
        <title>Genomic insights into host adaptation between the wheat stripe rust pathogen (Puccinia striiformis f. sp. tritici) and the barley stripe rust pathogen (Puccinia striiformis f. sp. hordei).</title>
        <authorList>
            <person name="Xia C."/>
            <person name="Wang M."/>
            <person name="Yin C."/>
            <person name="Cornejo O.E."/>
            <person name="Hulbert S.H."/>
            <person name="Chen X."/>
        </authorList>
    </citation>
    <scope>NUCLEOTIDE SEQUENCE [LARGE SCALE GENOMIC DNA]</scope>
    <source>
        <strain evidence="2">93-210</strain>
    </source>
</reference>
<proteinExistence type="predicted"/>
<name>A0ACC0EMC1_9BASI</name>
<evidence type="ECO:0000313" key="2">
    <source>
        <dbReference type="Proteomes" id="UP001060170"/>
    </source>
</evidence>
<organism evidence="1 2">
    <name type="scientific">Puccinia striiformis f. sp. tritici</name>
    <dbReference type="NCBI Taxonomy" id="168172"/>
    <lineage>
        <taxon>Eukaryota</taxon>
        <taxon>Fungi</taxon>
        <taxon>Dikarya</taxon>
        <taxon>Basidiomycota</taxon>
        <taxon>Pucciniomycotina</taxon>
        <taxon>Pucciniomycetes</taxon>
        <taxon>Pucciniales</taxon>
        <taxon>Pucciniaceae</taxon>
        <taxon>Puccinia</taxon>
    </lineage>
</organism>
<accession>A0ACC0EMC1</accession>
<reference evidence="2" key="2">
    <citation type="journal article" date="2018" name="Mol. Plant Microbe Interact.">
        <title>Genome sequence resources for the wheat stripe rust pathogen (Puccinia striiformis f. sp. tritici) and the barley stripe rust pathogen (Puccinia striiformis f. sp. hordei).</title>
        <authorList>
            <person name="Xia C."/>
            <person name="Wang M."/>
            <person name="Yin C."/>
            <person name="Cornejo O.E."/>
            <person name="Hulbert S.H."/>
            <person name="Chen X."/>
        </authorList>
    </citation>
    <scope>NUCLEOTIDE SEQUENCE [LARGE SCALE GENOMIC DNA]</scope>
    <source>
        <strain evidence="2">93-210</strain>
    </source>
</reference>
<reference evidence="1 2" key="3">
    <citation type="journal article" date="2022" name="Microbiol. Spectr.">
        <title>Folding features and dynamics of 3D genome architecture in plant fungal pathogens.</title>
        <authorList>
            <person name="Xia C."/>
        </authorList>
    </citation>
    <scope>NUCLEOTIDE SEQUENCE [LARGE SCALE GENOMIC DNA]</scope>
    <source>
        <strain evidence="1 2">93-210</strain>
    </source>
</reference>
<dbReference type="Proteomes" id="UP001060170">
    <property type="component" value="Chromosome 4"/>
</dbReference>